<keyword evidence="1" id="KW-0732">Signal</keyword>
<dbReference type="AlphaFoldDB" id="A0AAU8FRR4"/>
<dbReference type="Pfam" id="PF13517">
    <property type="entry name" value="FG-GAP_3"/>
    <property type="match status" value="1"/>
</dbReference>
<dbReference type="PANTHER" id="PTHR46580:SF4">
    <property type="entry name" value="ATP_GTP-BINDING PROTEIN"/>
    <property type="match status" value="1"/>
</dbReference>
<dbReference type="EMBL" id="CP159289">
    <property type="protein sequence ID" value="XCH26224.1"/>
    <property type="molecule type" value="Genomic_DNA"/>
</dbReference>
<evidence type="ECO:0000256" key="1">
    <source>
        <dbReference type="ARBA" id="ARBA00022729"/>
    </source>
</evidence>
<dbReference type="InterPro" id="IPR028994">
    <property type="entry name" value="Integrin_alpha_N"/>
</dbReference>
<reference evidence="2" key="1">
    <citation type="submission" date="2024-06" db="EMBL/GenBank/DDBJ databases">
        <title>Sequencing and assembly of the genome of Dyadobacter sp. strain 676, a symbiont of Cyamopsis tetragonoloba.</title>
        <authorList>
            <person name="Guro P."/>
            <person name="Sazanova A."/>
            <person name="Kuznetsova I."/>
            <person name="Belimov A."/>
            <person name="Safronova V."/>
        </authorList>
    </citation>
    <scope>NUCLEOTIDE SEQUENCE</scope>
    <source>
        <strain evidence="2">676</strain>
    </source>
</reference>
<accession>A0AAU8FRR4</accession>
<name>A0AAU8FRR4_9BACT</name>
<dbReference type="RefSeq" id="WP_353721518.1">
    <property type="nucleotide sequence ID" value="NZ_CP159289.1"/>
</dbReference>
<evidence type="ECO:0000313" key="2">
    <source>
        <dbReference type="EMBL" id="XCH26224.1"/>
    </source>
</evidence>
<dbReference type="PANTHER" id="PTHR46580">
    <property type="entry name" value="SENSOR KINASE-RELATED"/>
    <property type="match status" value="1"/>
</dbReference>
<dbReference type="SUPFAM" id="SSF69318">
    <property type="entry name" value="Integrin alpha N-terminal domain"/>
    <property type="match status" value="2"/>
</dbReference>
<gene>
    <name evidence="2" type="ORF">ABV298_07435</name>
</gene>
<organism evidence="2">
    <name type="scientific">Dyadobacter sp. 676</name>
    <dbReference type="NCBI Taxonomy" id="3088362"/>
    <lineage>
        <taxon>Bacteria</taxon>
        <taxon>Pseudomonadati</taxon>
        <taxon>Bacteroidota</taxon>
        <taxon>Cytophagia</taxon>
        <taxon>Cytophagales</taxon>
        <taxon>Spirosomataceae</taxon>
        <taxon>Dyadobacter</taxon>
    </lineage>
</organism>
<protein>
    <submittedName>
        <fullName evidence="2">VCBS repeat-containing protein</fullName>
    </submittedName>
</protein>
<dbReference type="InterPro" id="IPR013517">
    <property type="entry name" value="FG-GAP"/>
</dbReference>
<dbReference type="Gene3D" id="2.130.10.130">
    <property type="entry name" value="Integrin alpha, N-terminal"/>
    <property type="match status" value="1"/>
</dbReference>
<sequence>MATASTTSISRGRGGNRGVLWLSGNGTFRRSPQRAFESDAAFEDADAVFFDADGDADQDLLVTSAGYELNADDPRLAPRLYLNEKGAFKKVPFPAVGLNAAAAAAADVDKDGDLDIFLGSRATPGRFPESSGGVLLVNNGKAMFTDATASQAPALRAAGMVTDAVFEDLGNDGFPDLIVTADWMPVQVFVNNKGTFADASEKWGTAGLHGCWNALHPADLDGDGDTDIVVGNMGTNWQWNITSPDGLALYAADFDNLGRVVPVIALEEHGKQYPYASRDELLDQIPSLKKKYPDYISYSKATLPEMLSEEKLKAARGLAASEYRTGILENANGKFIFHPLPVEAQFAPVHAIAVHDMDADGKPDIVLGGNIKQTRVRMGKNDASLLQVFCNKGSLNFRYLPQYKSGFYVTGDVRDVAVLKMSGAQYLLGAVNNGPLVSYRFSGGGN</sequence>
<proteinExistence type="predicted"/>